<dbReference type="InterPro" id="IPR019099">
    <property type="entry name" value="Uncharacterised_PGPGW_TM"/>
</dbReference>
<protein>
    <submittedName>
        <fullName evidence="3">TIGR02611 family protein</fullName>
    </submittedName>
</protein>
<sequence>MAQHPGRPDEPFRGEPGGTPGSELERDIVSAEDPRRPIRRFLAGIRRRIGRRPLLRRAYRIAVAVLGGGIALIGIPLIPLPGPGWLVVFLGLAVLGTEFSWARRLAAFAKRQLARFWAWWRARPRRAADPA</sequence>
<dbReference type="KEGG" id="aarc:G127AT_13440"/>
<proteinExistence type="predicted"/>
<evidence type="ECO:0000313" key="3">
    <source>
        <dbReference type="EMBL" id="QTX04270.1"/>
    </source>
</evidence>
<name>A0A975FLF9_9MICO</name>
<dbReference type="InterPro" id="IPR013434">
    <property type="entry name" value="CHP02611"/>
</dbReference>
<reference evidence="3" key="1">
    <citation type="submission" date="2021-03" db="EMBL/GenBank/DDBJ databases">
        <title>Agromyces archimandritus sp. nov., isolated from the cockroach Archimandrita tessellata.</title>
        <authorList>
            <person name="Guzman J."/>
            <person name="Ortuzar M."/>
            <person name="Poehlein A."/>
            <person name="Daniel R."/>
            <person name="Trujillo M."/>
            <person name="Vilcinskas A."/>
        </authorList>
    </citation>
    <scope>NUCLEOTIDE SEQUENCE</scope>
    <source>
        <strain evidence="3">G127AT</strain>
    </source>
</reference>
<keyword evidence="2" id="KW-0812">Transmembrane</keyword>
<feature type="region of interest" description="Disordered" evidence="1">
    <location>
        <begin position="1"/>
        <end position="31"/>
    </location>
</feature>
<dbReference type="NCBIfam" id="TIGR02611">
    <property type="entry name" value="TIGR02611 family protein"/>
    <property type="match status" value="1"/>
</dbReference>
<dbReference type="Pfam" id="PF09656">
    <property type="entry name" value="PGPGW"/>
    <property type="match status" value="1"/>
</dbReference>
<feature type="compositionally biased region" description="Basic and acidic residues" evidence="1">
    <location>
        <begin position="1"/>
        <end position="13"/>
    </location>
</feature>
<dbReference type="Proteomes" id="UP000671914">
    <property type="component" value="Chromosome"/>
</dbReference>
<dbReference type="RefSeq" id="WP_210897692.1">
    <property type="nucleotide sequence ID" value="NZ_CP071696.1"/>
</dbReference>
<evidence type="ECO:0000313" key="4">
    <source>
        <dbReference type="Proteomes" id="UP000671914"/>
    </source>
</evidence>
<keyword evidence="2" id="KW-1133">Transmembrane helix</keyword>
<dbReference type="AlphaFoldDB" id="A0A975FLF9"/>
<keyword evidence="2" id="KW-0472">Membrane</keyword>
<feature type="transmembrane region" description="Helical" evidence="2">
    <location>
        <begin position="58"/>
        <end position="78"/>
    </location>
</feature>
<dbReference type="EMBL" id="CP071696">
    <property type="protein sequence ID" value="QTX04270.1"/>
    <property type="molecule type" value="Genomic_DNA"/>
</dbReference>
<evidence type="ECO:0000256" key="2">
    <source>
        <dbReference type="SAM" id="Phobius"/>
    </source>
</evidence>
<evidence type="ECO:0000256" key="1">
    <source>
        <dbReference type="SAM" id="MobiDB-lite"/>
    </source>
</evidence>
<keyword evidence="4" id="KW-1185">Reference proteome</keyword>
<feature type="transmembrane region" description="Helical" evidence="2">
    <location>
        <begin position="84"/>
        <end position="102"/>
    </location>
</feature>
<organism evidence="3 4">
    <name type="scientific">Agromyces archimandritae</name>
    <dbReference type="NCBI Taxonomy" id="2781962"/>
    <lineage>
        <taxon>Bacteria</taxon>
        <taxon>Bacillati</taxon>
        <taxon>Actinomycetota</taxon>
        <taxon>Actinomycetes</taxon>
        <taxon>Micrococcales</taxon>
        <taxon>Microbacteriaceae</taxon>
        <taxon>Agromyces</taxon>
    </lineage>
</organism>
<accession>A0A975FLF9</accession>
<gene>
    <name evidence="3" type="ORF">G127AT_13440</name>
</gene>